<feature type="compositionally biased region" description="Polar residues" evidence="1">
    <location>
        <begin position="1"/>
        <end position="16"/>
    </location>
</feature>
<sequence length="133" mass="15330">VSVTDHGTPMRNSKLTPEQEKAAQERDVLIRNETLKDIRAEHSHFKEKIKQEFVGVTHWVSTIELPSAYDGLDIGKFETMIQGYKGEWLDYTKRCDTWDQALVQHEEAKKYALALEACEKEADNYANLEGDEE</sequence>
<feature type="non-terminal residue" evidence="2">
    <location>
        <position position="1"/>
    </location>
</feature>
<name>A0A381V335_9ZZZZ</name>
<gene>
    <name evidence="2" type="ORF">METZ01_LOCUS87636</name>
</gene>
<organism evidence="2">
    <name type="scientific">marine metagenome</name>
    <dbReference type="NCBI Taxonomy" id="408172"/>
    <lineage>
        <taxon>unclassified sequences</taxon>
        <taxon>metagenomes</taxon>
        <taxon>ecological metagenomes</taxon>
    </lineage>
</organism>
<feature type="region of interest" description="Disordered" evidence="1">
    <location>
        <begin position="1"/>
        <end position="27"/>
    </location>
</feature>
<proteinExistence type="predicted"/>
<feature type="compositionally biased region" description="Basic and acidic residues" evidence="1">
    <location>
        <begin position="17"/>
        <end position="27"/>
    </location>
</feature>
<evidence type="ECO:0000256" key="1">
    <source>
        <dbReference type="SAM" id="MobiDB-lite"/>
    </source>
</evidence>
<dbReference type="AlphaFoldDB" id="A0A381V335"/>
<dbReference type="EMBL" id="UINC01007724">
    <property type="protein sequence ID" value="SVA34782.1"/>
    <property type="molecule type" value="Genomic_DNA"/>
</dbReference>
<reference evidence="2" key="1">
    <citation type="submission" date="2018-05" db="EMBL/GenBank/DDBJ databases">
        <authorList>
            <person name="Lanie J.A."/>
            <person name="Ng W.-L."/>
            <person name="Kazmierczak K.M."/>
            <person name="Andrzejewski T.M."/>
            <person name="Davidsen T.M."/>
            <person name="Wayne K.J."/>
            <person name="Tettelin H."/>
            <person name="Glass J.I."/>
            <person name="Rusch D."/>
            <person name="Podicherti R."/>
            <person name="Tsui H.-C.T."/>
            <person name="Winkler M.E."/>
        </authorList>
    </citation>
    <scope>NUCLEOTIDE SEQUENCE</scope>
</reference>
<accession>A0A381V335</accession>
<evidence type="ECO:0000313" key="2">
    <source>
        <dbReference type="EMBL" id="SVA34782.1"/>
    </source>
</evidence>
<protein>
    <submittedName>
        <fullName evidence="2">Uncharacterized protein</fullName>
    </submittedName>
</protein>